<reference evidence="1" key="1">
    <citation type="submission" date="2023-03" db="EMBL/GenBank/DDBJ databases">
        <title>Massive genome expansion in bonnet fungi (Mycena s.s.) driven by repeated elements and novel gene families across ecological guilds.</title>
        <authorList>
            <consortium name="Lawrence Berkeley National Laboratory"/>
            <person name="Harder C.B."/>
            <person name="Miyauchi S."/>
            <person name="Viragh M."/>
            <person name="Kuo A."/>
            <person name="Thoen E."/>
            <person name="Andreopoulos B."/>
            <person name="Lu D."/>
            <person name="Skrede I."/>
            <person name="Drula E."/>
            <person name="Henrissat B."/>
            <person name="Morin E."/>
            <person name="Kohler A."/>
            <person name="Barry K."/>
            <person name="LaButti K."/>
            <person name="Morin E."/>
            <person name="Salamov A."/>
            <person name="Lipzen A."/>
            <person name="Mereny Z."/>
            <person name="Hegedus B."/>
            <person name="Baldrian P."/>
            <person name="Stursova M."/>
            <person name="Weitz H."/>
            <person name="Taylor A."/>
            <person name="Grigoriev I.V."/>
            <person name="Nagy L.G."/>
            <person name="Martin F."/>
            <person name="Kauserud H."/>
        </authorList>
    </citation>
    <scope>NUCLEOTIDE SEQUENCE</scope>
    <source>
        <strain evidence="1">CBHHK200</strain>
    </source>
</reference>
<dbReference type="AlphaFoldDB" id="A0AAD6S3F3"/>
<dbReference type="EMBL" id="JARJCM010000283">
    <property type="protein sequence ID" value="KAJ7019803.1"/>
    <property type="molecule type" value="Genomic_DNA"/>
</dbReference>
<proteinExistence type="predicted"/>
<dbReference type="Proteomes" id="UP001218188">
    <property type="component" value="Unassembled WGS sequence"/>
</dbReference>
<evidence type="ECO:0000313" key="2">
    <source>
        <dbReference type="Proteomes" id="UP001218188"/>
    </source>
</evidence>
<protein>
    <submittedName>
        <fullName evidence="1">Uncharacterized protein</fullName>
    </submittedName>
</protein>
<sequence>MKHKALNGFEEEPTDDSARTEEGLWDVYTPIGKPREDESQYYRTMTLEAYVPVIVVSNSSATNSVAHYLAPGALGPVLRGGVEDERPVSFPVAQPVFNVEGLANTSARLMQPGTTDPSQWMQRMNFSRRAIKNFDPAQDYRGGSYAGFLWRKKVVAEERGIWPLPAEVVNGGDNQQPFSIAH</sequence>
<name>A0AAD6S3F3_9AGAR</name>
<gene>
    <name evidence="1" type="ORF">C8F04DRAFT_1146716</name>
</gene>
<organism evidence="1 2">
    <name type="scientific">Mycena alexandri</name>
    <dbReference type="NCBI Taxonomy" id="1745969"/>
    <lineage>
        <taxon>Eukaryota</taxon>
        <taxon>Fungi</taxon>
        <taxon>Dikarya</taxon>
        <taxon>Basidiomycota</taxon>
        <taxon>Agaricomycotina</taxon>
        <taxon>Agaricomycetes</taxon>
        <taxon>Agaricomycetidae</taxon>
        <taxon>Agaricales</taxon>
        <taxon>Marasmiineae</taxon>
        <taxon>Mycenaceae</taxon>
        <taxon>Mycena</taxon>
    </lineage>
</organism>
<accession>A0AAD6S3F3</accession>
<keyword evidence="2" id="KW-1185">Reference proteome</keyword>
<evidence type="ECO:0000313" key="1">
    <source>
        <dbReference type="EMBL" id="KAJ7019803.1"/>
    </source>
</evidence>
<comment type="caution">
    <text evidence="1">The sequence shown here is derived from an EMBL/GenBank/DDBJ whole genome shotgun (WGS) entry which is preliminary data.</text>
</comment>